<evidence type="ECO:0000313" key="2">
    <source>
        <dbReference type="Proteomes" id="UP001279734"/>
    </source>
</evidence>
<gene>
    <name evidence="1" type="ORF">Nepgr_020925</name>
</gene>
<keyword evidence="2" id="KW-1185">Reference proteome</keyword>
<dbReference type="Proteomes" id="UP001279734">
    <property type="component" value="Unassembled WGS sequence"/>
</dbReference>
<dbReference type="EMBL" id="BSYO01000020">
    <property type="protein sequence ID" value="GMH19084.1"/>
    <property type="molecule type" value="Genomic_DNA"/>
</dbReference>
<comment type="caution">
    <text evidence="1">The sequence shown here is derived from an EMBL/GenBank/DDBJ whole genome shotgun (WGS) entry which is preliminary data.</text>
</comment>
<organism evidence="1 2">
    <name type="scientific">Nepenthes gracilis</name>
    <name type="common">Slender pitcher plant</name>
    <dbReference type="NCBI Taxonomy" id="150966"/>
    <lineage>
        <taxon>Eukaryota</taxon>
        <taxon>Viridiplantae</taxon>
        <taxon>Streptophyta</taxon>
        <taxon>Embryophyta</taxon>
        <taxon>Tracheophyta</taxon>
        <taxon>Spermatophyta</taxon>
        <taxon>Magnoliopsida</taxon>
        <taxon>eudicotyledons</taxon>
        <taxon>Gunneridae</taxon>
        <taxon>Pentapetalae</taxon>
        <taxon>Caryophyllales</taxon>
        <taxon>Nepenthaceae</taxon>
        <taxon>Nepenthes</taxon>
    </lineage>
</organism>
<accession>A0AAD3SYM5</accession>
<name>A0AAD3SYM5_NEPGR</name>
<proteinExistence type="predicted"/>
<evidence type="ECO:0000313" key="1">
    <source>
        <dbReference type="EMBL" id="GMH19084.1"/>
    </source>
</evidence>
<protein>
    <submittedName>
        <fullName evidence="1">Uncharacterized protein</fullName>
    </submittedName>
</protein>
<dbReference type="AlphaFoldDB" id="A0AAD3SYM5"/>
<reference evidence="1" key="1">
    <citation type="submission" date="2023-05" db="EMBL/GenBank/DDBJ databases">
        <title>Nepenthes gracilis genome sequencing.</title>
        <authorList>
            <person name="Fukushima K."/>
        </authorList>
    </citation>
    <scope>NUCLEOTIDE SEQUENCE</scope>
    <source>
        <strain evidence="1">SING2019-196</strain>
    </source>
</reference>
<sequence>MWQWSLLEVGLEEMPLRPLMGELATGALAKAIDIFAEFAQEAIARGKDKLCWIRHEAMDLPLLLGGLCNPEALTSELRGWISSLENKLSTRLRP</sequence>